<dbReference type="InterPro" id="IPR001650">
    <property type="entry name" value="Helicase_C-like"/>
</dbReference>
<evidence type="ECO:0000256" key="1">
    <source>
        <dbReference type="ARBA" id="ARBA00008792"/>
    </source>
</evidence>
<name>A0A8B7Y1V3_ACAPL</name>
<dbReference type="GO" id="GO:0004386">
    <property type="term" value="F:helicase activity"/>
    <property type="evidence" value="ECO:0007669"/>
    <property type="project" value="UniProtKB-KW"/>
</dbReference>
<dbReference type="CDD" id="cd18791">
    <property type="entry name" value="SF2_C_RHA"/>
    <property type="match status" value="1"/>
</dbReference>
<dbReference type="InterPro" id="IPR011709">
    <property type="entry name" value="DEAD-box_helicase_OB_fold"/>
</dbReference>
<dbReference type="GO" id="GO:0005524">
    <property type="term" value="F:ATP binding"/>
    <property type="evidence" value="ECO:0007669"/>
    <property type="project" value="UniProtKB-KW"/>
</dbReference>
<evidence type="ECO:0000256" key="3">
    <source>
        <dbReference type="ARBA" id="ARBA00022741"/>
    </source>
</evidence>
<feature type="region of interest" description="Disordered" evidence="7">
    <location>
        <begin position="528"/>
        <end position="566"/>
    </location>
</feature>
<dbReference type="GO" id="GO:0005730">
    <property type="term" value="C:nucleolus"/>
    <property type="evidence" value="ECO:0007669"/>
    <property type="project" value="TreeGrafter"/>
</dbReference>
<evidence type="ECO:0000259" key="9">
    <source>
        <dbReference type="PROSITE" id="PS51194"/>
    </source>
</evidence>
<feature type="compositionally biased region" description="Basic residues" evidence="7">
    <location>
        <begin position="81"/>
        <end position="94"/>
    </location>
</feature>
<dbReference type="KEGG" id="aplc:110976890"/>
<feature type="compositionally biased region" description="Acidic residues" evidence="7">
    <location>
        <begin position="586"/>
        <end position="596"/>
    </location>
</feature>
<dbReference type="SMART" id="SM00490">
    <property type="entry name" value="HELICc"/>
    <property type="match status" value="1"/>
</dbReference>
<dbReference type="CDD" id="cd17982">
    <property type="entry name" value="DEXHc_DHX37"/>
    <property type="match status" value="1"/>
</dbReference>
<protein>
    <recommendedName>
        <fullName evidence="2">RNA helicase</fullName>
        <ecNumber evidence="2">3.6.4.13</ecNumber>
    </recommendedName>
</protein>
<dbReference type="InterPro" id="IPR007502">
    <property type="entry name" value="Helicase-assoc_dom"/>
</dbReference>
<dbReference type="RefSeq" id="XP_022086275.1">
    <property type="nucleotide sequence ID" value="XM_022230583.1"/>
</dbReference>
<evidence type="ECO:0000313" key="10">
    <source>
        <dbReference type="Proteomes" id="UP000694845"/>
    </source>
</evidence>
<organism evidence="10 11">
    <name type="scientific">Acanthaster planci</name>
    <name type="common">Crown-of-thorns starfish</name>
    <dbReference type="NCBI Taxonomy" id="133434"/>
    <lineage>
        <taxon>Eukaryota</taxon>
        <taxon>Metazoa</taxon>
        <taxon>Echinodermata</taxon>
        <taxon>Eleutherozoa</taxon>
        <taxon>Asterozoa</taxon>
        <taxon>Asteroidea</taxon>
        <taxon>Valvatacea</taxon>
        <taxon>Valvatida</taxon>
        <taxon>Acanthasteridae</taxon>
        <taxon>Acanthaster</taxon>
    </lineage>
</organism>
<keyword evidence="6" id="KW-0067">ATP-binding</keyword>
<evidence type="ECO:0000313" key="11">
    <source>
        <dbReference type="RefSeq" id="XP_022086275.1"/>
    </source>
</evidence>
<evidence type="ECO:0000256" key="2">
    <source>
        <dbReference type="ARBA" id="ARBA00012552"/>
    </source>
</evidence>
<dbReference type="Pfam" id="PF07717">
    <property type="entry name" value="OB_NTP_bind"/>
    <property type="match status" value="1"/>
</dbReference>
<dbReference type="GeneID" id="110976890"/>
<keyword evidence="4" id="KW-0378">Hydrolase</keyword>
<keyword evidence="10" id="KW-1185">Reference proteome</keyword>
<dbReference type="PANTHER" id="PTHR18934:SF99">
    <property type="entry name" value="ATP-DEPENDENT RNA HELICASE DHX37-RELATED"/>
    <property type="match status" value="1"/>
</dbReference>
<reference evidence="11" key="1">
    <citation type="submission" date="2025-08" db="UniProtKB">
        <authorList>
            <consortium name="RefSeq"/>
        </authorList>
    </citation>
    <scope>IDENTIFICATION</scope>
</reference>
<dbReference type="Gene3D" id="3.40.50.300">
    <property type="entry name" value="P-loop containing nucleotide triphosphate hydrolases"/>
    <property type="match status" value="3"/>
</dbReference>
<dbReference type="SMART" id="SM00487">
    <property type="entry name" value="DEXDc"/>
    <property type="match status" value="1"/>
</dbReference>
<accession>A0A8B7Y1V3</accession>
<dbReference type="InterPro" id="IPR027417">
    <property type="entry name" value="P-loop_NTPase"/>
</dbReference>
<feature type="compositionally biased region" description="Basic and acidic residues" evidence="7">
    <location>
        <begin position="95"/>
        <end position="107"/>
    </location>
</feature>
<dbReference type="Pfam" id="PF21010">
    <property type="entry name" value="HA2_C"/>
    <property type="match status" value="1"/>
</dbReference>
<feature type="compositionally biased region" description="Acidic residues" evidence="7">
    <location>
        <begin position="174"/>
        <end position="187"/>
    </location>
</feature>
<dbReference type="InterPro" id="IPR002464">
    <property type="entry name" value="DNA/RNA_helicase_DEAH_CS"/>
</dbReference>
<dbReference type="GO" id="GO:0000462">
    <property type="term" value="P:maturation of SSU-rRNA from tricistronic rRNA transcript (SSU-rRNA, 5.8S rRNA, LSU-rRNA)"/>
    <property type="evidence" value="ECO:0007669"/>
    <property type="project" value="TreeGrafter"/>
</dbReference>
<feature type="compositionally biased region" description="Basic and acidic residues" evidence="7">
    <location>
        <begin position="188"/>
        <end position="218"/>
    </location>
</feature>
<dbReference type="PROSITE" id="PS51192">
    <property type="entry name" value="HELICASE_ATP_BIND_1"/>
    <property type="match status" value="1"/>
</dbReference>
<dbReference type="GO" id="GO:0016787">
    <property type="term" value="F:hydrolase activity"/>
    <property type="evidence" value="ECO:0007669"/>
    <property type="project" value="UniProtKB-KW"/>
</dbReference>
<feature type="domain" description="Helicase C-terminal" evidence="9">
    <location>
        <begin position="586"/>
        <end position="759"/>
    </location>
</feature>
<keyword evidence="5 11" id="KW-0347">Helicase</keyword>
<feature type="compositionally biased region" description="Acidic residues" evidence="7">
    <location>
        <begin position="549"/>
        <end position="563"/>
    </location>
</feature>
<feature type="compositionally biased region" description="Polar residues" evidence="7">
    <location>
        <begin position="228"/>
        <end position="237"/>
    </location>
</feature>
<feature type="compositionally biased region" description="Basic and acidic residues" evidence="7">
    <location>
        <begin position="164"/>
        <end position="173"/>
    </location>
</feature>
<feature type="region of interest" description="Disordered" evidence="7">
    <location>
        <begin position="58"/>
        <end position="107"/>
    </location>
</feature>
<dbReference type="GO" id="GO:0003723">
    <property type="term" value="F:RNA binding"/>
    <property type="evidence" value="ECO:0007669"/>
    <property type="project" value="TreeGrafter"/>
</dbReference>
<dbReference type="EC" id="3.6.4.13" evidence="2"/>
<feature type="region of interest" description="Disordered" evidence="7">
    <location>
        <begin position="131"/>
        <end position="261"/>
    </location>
</feature>
<proteinExistence type="inferred from homology"/>
<evidence type="ECO:0000256" key="5">
    <source>
        <dbReference type="ARBA" id="ARBA00022806"/>
    </source>
</evidence>
<gene>
    <name evidence="11" type="primary">LOC110976890</name>
</gene>
<sequence>MQKMGRIKRNFNKRGRQIVDDADIRKAHNVPCVELDLPSADKKSQDALVEETQNDWMHSNALVLPSKKKANNKKKEPQTKLPRKLSNKQRKRLQKVLDKKEKKSKREDILASLVQHQASKQEMSMFASAAHLGQKATKRQLAEKMPECIPINSLKGVNRRKRRKLEEAEKEMESELESSDDESDEVDGDGHENDDSKQQGKTEDDAKETDSREDKDVDAPVTELVTEGSPSLSSSAEMSKKDEEVSKKTSEKDKSGKTRAPENRTPAVFVYVDRKPEIQAARLALPILAEEQVIMEAINEHQVVILCGETGSGKTTQVPQFLYEAGYAQNGLIGITEPRRVAAITMSERVAMEMGLSTSVVSYMIRYQGNVTTDTKIKFMTDGVLLKEIQKDFLLTKYSVIVIDEAHERSVYTDILIGLLSRIVPLRNKKGSKMKLIIMSATLRVEDFTENQRLFKTTPPVIKVESRQFPVTVHFNKRTPVENYMAEAERKVLKIHRTLPPGGILVFVTGQNEVSSLCRKLRARNKKIKAASLHGTETSRKRERGGEGVSDEEEAENVKEDEESMKAFRKQKLPKISLDNYSVQPYEEEEVDELKDEEGNHSESEFQVAEPESEDDMLPEEDLALDGVPLYVLPMYSLLAPHQQAKVFQAPPEDARLCVVATNVAETSLTIPGIKYVVDTGRVKKRYYDKVTGVSSFKITWTSKASANQRAGRAGRTEPGHCYRLYSSAVFASDFETFDPAEITRRPVDDLTLQMKDMGIDKVVNFPFPTPPEPDALKAAERLLISLGALEVPPKRTGFSSSKEESFSTRITPMGKMMACFPVSPCYARMIAIGQREGCLPYIIALVSALTVREIFEVGDPQSEDTEELKDEQKRHRARVAHSKRQWAGVGESQLLGDLMVMLGAVGATEFAGCTPSFCAAHGLRYKAMVEIRRLRRQLTNAVNSVQSDYEVVLDPKMNPPSGTQVKLLRQIVLAGMPHHVARKMPETEEQKEKNAYQSVGIEGAVYIHPDSVLAKKQPEFVVYQEVIETSRPYMRGVVAIEPEWLPVVLPHLCTFSKPMEQPAPSYNEETGTVHCHMTSTFGRNTWQVPAVELEYPKSVERFKWFARFLLEGKVIPGLKDNTSFLLSSPSTMIKTWAKLQPRTEILLKTLVAEGVDCKEALIEAWRRHDKYLLSAYCDWLHRDKHVEVMAKWPPIQLD</sequence>
<evidence type="ECO:0000256" key="4">
    <source>
        <dbReference type="ARBA" id="ARBA00022801"/>
    </source>
</evidence>
<feature type="compositionally biased region" description="Basic and acidic residues" evidence="7">
    <location>
        <begin position="238"/>
        <end position="261"/>
    </location>
</feature>
<dbReference type="Gene3D" id="1.20.120.1080">
    <property type="match status" value="1"/>
</dbReference>
<dbReference type="AlphaFoldDB" id="A0A8B7Y1V3"/>
<evidence type="ECO:0000256" key="7">
    <source>
        <dbReference type="SAM" id="MobiDB-lite"/>
    </source>
</evidence>
<feature type="domain" description="Helicase ATP-binding" evidence="8">
    <location>
        <begin position="295"/>
        <end position="461"/>
    </location>
</feature>
<evidence type="ECO:0000259" key="8">
    <source>
        <dbReference type="PROSITE" id="PS51192"/>
    </source>
</evidence>
<dbReference type="PROSITE" id="PS51194">
    <property type="entry name" value="HELICASE_CTER"/>
    <property type="match status" value="1"/>
</dbReference>
<dbReference type="CTD" id="57647"/>
<dbReference type="InterPro" id="IPR011545">
    <property type="entry name" value="DEAD/DEAH_box_helicase_dom"/>
</dbReference>
<dbReference type="Pfam" id="PF04408">
    <property type="entry name" value="WHD_HA2"/>
    <property type="match status" value="1"/>
</dbReference>
<feature type="compositionally biased region" description="Basic and acidic residues" evidence="7">
    <location>
        <begin position="537"/>
        <end position="546"/>
    </location>
</feature>
<evidence type="ECO:0000256" key="6">
    <source>
        <dbReference type="ARBA" id="ARBA00022840"/>
    </source>
</evidence>
<dbReference type="InterPro" id="IPR048333">
    <property type="entry name" value="HA2_WH"/>
</dbReference>
<dbReference type="PANTHER" id="PTHR18934">
    <property type="entry name" value="ATP-DEPENDENT RNA HELICASE"/>
    <property type="match status" value="1"/>
</dbReference>
<dbReference type="Pfam" id="PF00271">
    <property type="entry name" value="Helicase_C"/>
    <property type="match status" value="1"/>
</dbReference>
<dbReference type="Pfam" id="PF23362">
    <property type="entry name" value="DHX37_C"/>
    <property type="match status" value="1"/>
</dbReference>
<dbReference type="SMART" id="SM00847">
    <property type="entry name" value="HA2"/>
    <property type="match status" value="1"/>
</dbReference>
<dbReference type="FunFam" id="3.40.50.300:FF:000895">
    <property type="entry name" value="probable ATP-dependent RNA helicase DHX37"/>
    <property type="match status" value="1"/>
</dbReference>
<feature type="region of interest" description="Disordered" evidence="7">
    <location>
        <begin position="584"/>
        <end position="615"/>
    </location>
</feature>
<dbReference type="SUPFAM" id="SSF52540">
    <property type="entry name" value="P-loop containing nucleoside triphosphate hydrolases"/>
    <property type="match status" value="1"/>
</dbReference>
<dbReference type="PROSITE" id="PS00690">
    <property type="entry name" value="DEAH_ATP_HELICASE"/>
    <property type="match status" value="1"/>
</dbReference>
<dbReference type="OMA" id="KYAYHCA"/>
<dbReference type="OrthoDB" id="10025033at2759"/>
<dbReference type="Proteomes" id="UP000694845">
    <property type="component" value="Unplaced"/>
</dbReference>
<dbReference type="InterPro" id="IPR056371">
    <property type="entry name" value="DHX37-like_C"/>
</dbReference>
<dbReference type="InterPro" id="IPR014001">
    <property type="entry name" value="Helicase_ATP-bd"/>
</dbReference>
<keyword evidence="3" id="KW-0547">Nucleotide-binding</keyword>
<comment type="similarity">
    <text evidence="1">Belongs to the DEAD box helicase family. DEAH subfamily.</text>
</comment>
<dbReference type="Pfam" id="PF00270">
    <property type="entry name" value="DEAD"/>
    <property type="match status" value="1"/>
</dbReference>